<gene>
    <name evidence="2" type="ORF">AB0D95_16865</name>
</gene>
<proteinExistence type="predicted"/>
<protein>
    <submittedName>
        <fullName evidence="2">Uncharacterized protein</fullName>
    </submittedName>
</protein>
<dbReference type="NCBIfam" id="NF047320">
    <property type="entry name" value="morpho_MmpB"/>
    <property type="match status" value="1"/>
</dbReference>
<dbReference type="RefSeq" id="WP_166021418.1">
    <property type="nucleotide sequence ID" value="NZ_JBEZNA010000036.1"/>
</dbReference>
<keyword evidence="3" id="KW-1185">Reference proteome</keyword>
<keyword evidence="1" id="KW-0472">Membrane</keyword>
<comment type="caution">
    <text evidence="2">The sequence shown here is derived from an EMBL/GenBank/DDBJ whole genome shotgun (WGS) entry which is preliminary data.</text>
</comment>
<dbReference type="InterPro" id="IPR058070">
    <property type="entry name" value="MmpB-like"/>
</dbReference>
<evidence type="ECO:0000313" key="2">
    <source>
        <dbReference type="EMBL" id="MEU9578909.1"/>
    </source>
</evidence>
<keyword evidence="1" id="KW-1133">Transmembrane helix</keyword>
<evidence type="ECO:0000256" key="1">
    <source>
        <dbReference type="SAM" id="Phobius"/>
    </source>
</evidence>
<accession>A0ABV3ERV4</accession>
<evidence type="ECO:0000313" key="3">
    <source>
        <dbReference type="Proteomes" id="UP001551584"/>
    </source>
</evidence>
<keyword evidence="1" id="KW-0812">Transmembrane</keyword>
<feature type="transmembrane region" description="Helical" evidence="1">
    <location>
        <begin position="26"/>
        <end position="43"/>
    </location>
</feature>
<dbReference type="Proteomes" id="UP001551584">
    <property type="component" value="Unassembled WGS sequence"/>
</dbReference>
<name>A0ABV3ERV4_9ACTN</name>
<sequence length="48" mass="5348">MLWSDPDPDAEPPEELRRTQVMLRRLGVLMALAMVVAMALLGMDTLPP</sequence>
<dbReference type="Pfam" id="PF26627">
    <property type="entry name" value="MmpB"/>
    <property type="match status" value="1"/>
</dbReference>
<reference evidence="2 3" key="1">
    <citation type="submission" date="2024-06" db="EMBL/GenBank/DDBJ databases">
        <title>The Natural Products Discovery Center: Release of the First 8490 Sequenced Strains for Exploring Actinobacteria Biosynthetic Diversity.</title>
        <authorList>
            <person name="Kalkreuter E."/>
            <person name="Kautsar S.A."/>
            <person name="Yang D."/>
            <person name="Bader C.D."/>
            <person name="Teijaro C.N."/>
            <person name="Fluegel L."/>
            <person name="Davis C.M."/>
            <person name="Simpson J.R."/>
            <person name="Lauterbach L."/>
            <person name="Steele A.D."/>
            <person name="Gui C."/>
            <person name="Meng S."/>
            <person name="Li G."/>
            <person name="Viehrig K."/>
            <person name="Ye F."/>
            <person name="Su P."/>
            <person name="Kiefer A.F."/>
            <person name="Nichols A."/>
            <person name="Cepeda A.J."/>
            <person name="Yan W."/>
            <person name="Fan B."/>
            <person name="Jiang Y."/>
            <person name="Adhikari A."/>
            <person name="Zheng C.-J."/>
            <person name="Schuster L."/>
            <person name="Cowan T.M."/>
            <person name="Smanski M.J."/>
            <person name="Chevrette M.G."/>
            <person name="De Carvalho L.P.S."/>
            <person name="Shen B."/>
        </authorList>
    </citation>
    <scope>NUCLEOTIDE SEQUENCE [LARGE SCALE GENOMIC DNA]</scope>
    <source>
        <strain evidence="2 3">NPDC048117</strain>
    </source>
</reference>
<dbReference type="EMBL" id="JBEZNA010000036">
    <property type="protein sequence ID" value="MEU9578909.1"/>
    <property type="molecule type" value="Genomic_DNA"/>
</dbReference>
<organism evidence="2 3">
    <name type="scientific">Streptomyces chilikensis</name>
    <dbReference type="NCBI Taxonomy" id="1194079"/>
    <lineage>
        <taxon>Bacteria</taxon>
        <taxon>Bacillati</taxon>
        <taxon>Actinomycetota</taxon>
        <taxon>Actinomycetes</taxon>
        <taxon>Kitasatosporales</taxon>
        <taxon>Streptomycetaceae</taxon>
        <taxon>Streptomyces</taxon>
    </lineage>
</organism>